<reference evidence="3" key="1">
    <citation type="journal article" date="2022" name="bioRxiv">
        <title>Sequencing and chromosome-scale assembly of the giantPleurodeles waltlgenome.</title>
        <authorList>
            <person name="Brown T."/>
            <person name="Elewa A."/>
            <person name="Iarovenko S."/>
            <person name="Subramanian E."/>
            <person name="Araus A.J."/>
            <person name="Petzold A."/>
            <person name="Susuki M."/>
            <person name="Suzuki K.-i.T."/>
            <person name="Hayashi T."/>
            <person name="Toyoda A."/>
            <person name="Oliveira C."/>
            <person name="Osipova E."/>
            <person name="Leigh N.D."/>
            <person name="Simon A."/>
            <person name="Yun M.H."/>
        </authorList>
    </citation>
    <scope>NUCLEOTIDE SEQUENCE</scope>
    <source>
        <strain evidence="3">20211129_DDA</strain>
        <tissue evidence="3">Liver</tissue>
    </source>
</reference>
<keyword evidence="4" id="KW-1185">Reference proteome</keyword>
<feature type="region of interest" description="Disordered" evidence="1">
    <location>
        <begin position="225"/>
        <end position="265"/>
    </location>
</feature>
<sequence length="437" mass="46175">MACASGERAPAFTAQELEKLVDGVLPQYTLLYGPPDQQVSAHQKKDIWRAIAKDVWTLGVHQRRSTHCRKRWEDIRRWSMKTAEAQRERGARRTMTPLMFRILAVAYPELDGRIRASQQTQGGAVLTVVFGAGVADDRRGAGRLSQGVFGVPAPWCPPSSWSVLSDRRAAFLYRRGGRSVEVAVFVGGFRHGHNSLFFFFAGLFAESPECGVGVVLGGPEAGGEGVPGLGCQEGERPPTRRGAADARDGSERKARGTEEAGGDVEAEASVEVFQSLVVEGFVCVGEKSKGDPFADWEPMQVSQVCGDVAVAGYVEDEAGRGVLNALQAILEFGGGPSVEGVAVVQAARDEGVGHGFSSVGGDPAEDLAEHAEGEEAGRGHGVDLLGHGEKGVQDEAEVAGVVCGGRCGAEGRGPPGVVPGGRGVAEDEAFRFVRVQL</sequence>
<dbReference type="PANTHER" id="PTHR23098:SF23">
    <property type="entry name" value="MYB-RELATED TRANSCRIPTION FACTOR, PARTNER OF PROFILIN-LIKE ISOFORM X2-RELATED"/>
    <property type="match status" value="1"/>
</dbReference>
<comment type="caution">
    <text evidence="3">The sequence shown here is derived from an EMBL/GenBank/DDBJ whole genome shotgun (WGS) entry which is preliminary data.</text>
</comment>
<protein>
    <recommendedName>
        <fullName evidence="2">Myb/SANT-like DNA-binding domain-containing protein</fullName>
    </recommendedName>
</protein>
<dbReference type="GO" id="GO:0005634">
    <property type="term" value="C:nucleus"/>
    <property type="evidence" value="ECO:0007669"/>
    <property type="project" value="TreeGrafter"/>
</dbReference>
<dbReference type="EMBL" id="JANPWB010000001">
    <property type="protein sequence ID" value="KAJ1217106.1"/>
    <property type="molecule type" value="Genomic_DNA"/>
</dbReference>
<evidence type="ECO:0000313" key="3">
    <source>
        <dbReference type="EMBL" id="KAJ1217106.1"/>
    </source>
</evidence>
<evidence type="ECO:0000313" key="4">
    <source>
        <dbReference type="Proteomes" id="UP001066276"/>
    </source>
</evidence>
<proteinExistence type="predicted"/>
<dbReference type="Pfam" id="PF13873">
    <property type="entry name" value="Myb_DNA-bind_5"/>
    <property type="match status" value="1"/>
</dbReference>
<organism evidence="3 4">
    <name type="scientific">Pleurodeles waltl</name>
    <name type="common">Iberian ribbed newt</name>
    <dbReference type="NCBI Taxonomy" id="8319"/>
    <lineage>
        <taxon>Eukaryota</taxon>
        <taxon>Metazoa</taxon>
        <taxon>Chordata</taxon>
        <taxon>Craniata</taxon>
        <taxon>Vertebrata</taxon>
        <taxon>Euteleostomi</taxon>
        <taxon>Amphibia</taxon>
        <taxon>Batrachia</taxon>
        <taxon>Caudata</taxon>
        <taxon>Salamandroidea</taxon>
        <taxon>Salamandridae</taxon>
        <taxon>Pleurodelinae</taxon>
        <taxon>Pleurodeles</taxon>
    </lineage>
</organism>
<feature type="compositionally biased region" description="Basic and acidic residues" evidence="1">
    <location>
        <begin position="233"/>
        <end position="258"/>
    </location>
</feature>
<dbReference type="PANTHER" id="PTHR23098">
    <property type="entry name" value="AGAP001331-PA-RELATED"/>
    <property type="match status" value="1"/>
</dbReference>
<name>A0AAV7WWB0_PLEWA</name>
<dbReference type="AlphaFoldDB" id="A0AAV7WWB0"/>
<evidence type="ECO:0000259" key="2">
    <source>
        <dbReference type="Pfam" id="PF13873"/>
    </source>
</evidence>
<evidence type="ECO:0000256" key="1">
    <source>
        <dbReference type="SAM" id="MobiDB-lite"/>
    </source>
</evidence>
<dbReference type="InterPro" id="IPR028002">
    <property type="entry name" value="Myb_DNA-bind_5"/>
</dbReference>
<feature type="domain" description="Myb/SANT-like DNA-binding" evidence="2">
    <location>
        <begin position="8"/>
        <end position="77"/>
    </location>
</feature>
<accession>A0AAV7WWB0</accession>
<gene>
    <name evidence="3" type="ORF">NDU88_004701</name>
</gene>
<dbReference type="Proteomes" id="UP001066276">
    <property type="component" value="Chromosome 1_1"/>
</dbReference>